<evidence type="ECO:0000256" key="1">
    <source>
        <dbReference type="ARBA" id="ARBA00022448"/>
    </source>
</evidence>
<reference evidence="5 6" key="1">
    <citation type="submission" date="2017-08" db="EMBL/GenBank/DDBJ databases">
        <title>The whole genome shortgun sequences of strain Leeuwenhoekiella nanhaiensis G18 from the South China Sea.</title>
        <authorList>
            <person name="Liu Q."/>
        </authorList>
    </citation>
    <scope>NUCLEOTIDE SEQUENCE [LARGE SCALE GENOMIC DNA]</scope>
    <source>
        <strain evidence="5 6">G18</strain>
    </source>
</reference>
<dbReference type="InterPro" id="IPR050153">
    <property type="entry name" value="Metal_Ion_Import_ABC"/>
</dbReference>
<dbReference type="RefSeq" id="WP_099646762.1">
    <property type="nucleotide sequence ID" value="NZ_KZ319293.1"/>
</dbReference>
<accession>A0A2G1VQ82</accession>
<dbReference type="SUPFAM" id="SSF52540">
    <property type="entry name" value="P-loop containing nucleoside triphosphate hydrolases"/>
    <property type="match status" value="2"/>
</dbReference>
<dbReference type="Pfam" id="PF00005">
    <property type="entry name" value="ABC_tran"/>
    <property type="match status" value="1"/>
</dbReference>
<dbReference type="Proteomes" id="UP000229433">
    <property type="component" value="Unassembled WGS sequence"/>
</dbReference>
<dbReference type="AlphaFoldDB" id="A0A2G1VQ82"/>
<keyword evidence="6" id="KW-1185">Reference proteome</keyword>
<keyword evidence="1" id="KW-0813">Transport</keyword>
<dbReference type="PANTHER" id="PTHR42734">
    <property type="entry name" value="METAL TRANSPORT SYSTEM ATP-BINDING PROTEIN TM_0124-RELATED"/>
    <property type="match status" value="1"/>
</dbReference>
<keyword evidence="3" id="KW-0067">ATP-binding</keyword>
<evidence type="ECO:0000313" key="6">
    <source>
        <dbReference type="Proteomes" id="UP000229433"/>
    </source>
</evidence>
<proteinExistence type="predicted"/>
<sequence>MVSRTHYAFNSTKGNLRKPDLVGLLEEEWLQDEAGEKGYLFSEYTLQKYLDLEYRLGEKVLTSGEESLLTKSTGERKKLLLNYQLAQNPDFIILDHPFDGLDAETVAHIKEQFKVLAETTTIIQFYTRSEDILAFCNMALHWKDGRFVKGRTLEKAKFFQHKISQKPIPKALVTYYNLSEVLIDFRDISVAFGEKPVLQHINWQVKRGESWQLTGVNGSGKTTLLSMITGDSVKGYGKELYIFGSKKGSGESVWEIKKKIGYVTPVLTERFDGMHSVSDMIIGGIYDSVGLYKRPTTLERKIAEEWIELIGLQDKATKRFRDLSEVAKRLVLIARAMIKNPPLLILDEPTFALGDADAALVVSLINTLSSGSDVAILFVSHRTEPGLEVSKKFHLTKGEKGSTGQERISLTG</sequence>
<dbReference type="InterPro" id="IPR003439">
    <property type="entry name" value="ABC_transporter-like_ATP-bd"/>
</dbReference>
<dbReference type="InterPro" id="IPR027417">
    <property type="entry name" value="P-loop_NTPase"/>
</dbReference>
<dbReference type="GO" id="GO:0005524">
    <property type="term" value="F:ATP binding"/>
    <property type="evidence" value="ECO:0007669"/>
    <property type="project" value="UniProtKB-KW"/>
</dbReference>
<comment type="caution">
    <text evidence="5">The sequence shown here is derived from an EMBL/GenBank/DDBJ whole genome shotgun (WGS) entry which is preliminary data.</text>
</comment>
<feature type="domain" description="ABC transporter" evidence="4">
    <location>
        <begin position="183"/>
        <end position="410"/>
    </location>
</feature>
<keyword evidence="2" id="KW-0547">Nucleotide-binding</keyword>
<evidence type="ECO:0000313" key="5">
    <source>
        <dbReference type="EMBL" id="PHQ28770.1"/>
    </source>
</evidence>
<evidence type="ECO:0000256" key="2">
    <source>
        <dbReference type="ARBA" id="ARBA00022741"/>
    </source>
</evidence>
<dbReference type="SMART" id="SM00382">
    <property type="entry name" value="AAA"/>
    <property type="match status" value="1"/>
</dbReference>
<evidence type="ECO:0000259" key="4">
    <source>
        <dbReference type="PROSITE" id="PS50893"/>
    </source>
</evidence>
<gene>
    <name evidence="5" type="ORF">CJ305_13205</name>
</gene>
<dbReference type="EMBL" id="NQXA01000011">
    <property type="protein sequence ID" value="PHQ28770.1"/>
    <property type="molecule type" value="Genomic_DNA"/>
</dbReference>
<dbReference type="Gene3D" id="3.40.50.300">
    <property type="entry name" value="P-loop containing nucleotide triphosphate hydrolases"/>
    <property type="match status" value="2"/>
</dbReference>
<dbReference type="GO" id="GO:0016887">
    <property type="term" value="F:ATP hydrolysis activity"/>
    <property type="evidence" value="ECO:0007669"/>
    <property type="project" value="InterPro"/>
</dbReference>
<dbReference type="PROSITE" id="PS50893">
    <property type="entry name" value="ABC_TRANSPORTER_2"/>
    <property type="match status" value="1"/>
</dbReference>
<organism evidence="5 6">
    <name type="scientific">Leeuwenhoekiella nanhaiensis</name>
    <dbReference type="NCBI Taxonomy" id="1655491"/>
    <lineage>
        <taxon>Bacteria</taxon>
        <taxon>Pseudomonadati</taxon>
        <taxon>Bacteroidota</taxon>
        <taxon>Flavobacteriia</taxon>
        <taxon>Flavobacteriales</taxon>
        <taxon>Flavobacteriaceae</taxon>
        <taxon>Leeuwenhoekiella</taxon>
    </lineage>
</organism>
<dbReference type="OrthoDB" id="9789994at2"/>
<name>A0A2G1VQ82_9FLAO</name>
<protein>
    <recommendedName>
        <fullName evidence="4">ABC transporter domain-containing protein</fullName>
    </recommendedName>
</protein>
<evidence type="ECO:0000256" key="3">
    <source>
        <dbReference type="ARBA" id="ARBA00022840"/>
    </source>
</evidence>
<dbReference type="InterPro" id="IPR003593">
    <property type="entry name" value="AAA+_ATPase"/>
</dbReference>